<reference evidence="2 3" key="1">
    <citation type="submission" date="2017-07" db="EMBL/GenBank/DDBJ databases">
        <authorList>
            <person name="Talla V."/>
            <person name="Backstrom N."/>
        </authorList>
    </citation>
    <scope>NUCLEOTIDE SEQUENCE [LARGE SCALE GENOMIC DNA]</scope>
</reference>
<organism evidence="2 3">
    <name type="scientific">Leptidea sinapis</name>
    <dbReference type="NCBI Taxonomy" id="189913"/>
    <lineage>
        <taxon>Eukaryota</taxon>
        <taxon>Metazoa</taxon>
        <taxon>Ecdysozoa</taxon>
        <taxon>Arthropoda</taxon>
        <taxon>Hexapoda</taxon>
        <taxon>Insecta</taxon>
        <taxon>Pterygota</taxon>
        <taxon>Neoptera</taxon>
        <taxon>Endopterygota</taxon>
        <taxon>Lepidoptera</taxon>
        <taxon>Glossata</taxon>
        <taxon>Ditrysia</taxon>
        <taxon>Papilionoidea</taxon>
        <taxon>Pieridae</taxon>
        <taxon>Dismorphiinae</taxon>
        <taxon>Leptidea</taxon>
    </lineage>
</organism>
<accession>A0A5E4PU74</accession>
<feature type="region of interest" description="Disordered" evidence="1">
    <location>
        <begin position="41"/>
        <end position="61"/>
    </location>
</feature>
<evidence type="ECO:0000256" key="1">
    <source>
        <dbReference type="SAM" id="MobiDB-lite"/>
    </source>
</evidence>
<dbReference type="AlphaFoldDB" id="A0A5E4PU74"/>
<evidence type="ECO:0000313" key="2">
    <source>
        <dbReference type="EMBL" id="VVC88650.1"/>
    </source>
</evidence>
<proteinExistence type="predicted"/>
<dbReference type="EMBL" id="FZQP02000371">
    <property type="protein sequence ID" value="VVC88650.1"/>
    <property type="molecule type" value="Genomic_DNA"/>
</dbReference>
<name>A0A5E4PU74_9NEOP</name>
<keyword evidence="3" id="KW-1185">Reference proteome</keyword>
<evidence type="ECO:0000313" key="3">
    <source>
        <dbReference type="Proteomes" id="UP000324832"/>
    </source>
</evidence>
<dbReference type="Proteomes" id="UP000324832">
    <property type="component" value="Unassembled WGS sequence"/>
</dbReference>
<gene>
    <name evidence="2" type="ORF">LSINAPIS_LOCUS1971</name>
</gene>
<sequence>MKLSGIGSPGCPWWRTRTRRRTCTRCCASWPAAATRRSARPTRRRGCWPSSQRPGTATPCPATTPCTPRWWSCETANFSTRV</sequence>
<protein>
    <submittedName>
        <fullName evidence="2">Uncharacterized protein</fullName>
    </submittedName>
</protein>